<feature type="transmembrane region" description="Helical" evidence="11">
    <location>
        <begin position="502"/>
        <end position="523"/>
    </location>
</feature>
<feature type="transmembrane region" description="Helical" evidence="11">
    <location>
        <begin position="265"/>
        <end position="287"/>
    </location>
</feature>
<dbReference type="InterPro" id="IPR000515">
    <property type="entry name" value="MetI-like"/>
</dbReference>
<feature type="transmembrane region" description="Helical" evidence="11">
    <location>
        <begin position="195"/>
        <end position="220"/>
    </location>
</feature>
<gene>
    <name evidence="13" type="ordered locus">Bint_1583</name>
</gene>
<dbReference type="Proteomes" id="UP000008522">
    <property type="component" value="Chromosome"/>
</dbReference>
<keyword evidence="9 11" id="KW-1133">Transmembrane helix</keyword>
<sequence length="601" mass="66181">MNNNINKHIRNEIIDNIMKYVFFICSIFSVIVVFSICIFIFIYSLPIFKETGFLKFVFGMDWSPSSKHFGIFPMIVGSVYITILSTLLGGGFGFFTAVYISMFAPNKLKVILSQVIDLLAGIPSIVYGFFGMSVLVPFLKKISPNDIGEGVLASSIILAVMILPTITSITKYNLEAVYKYYYDGARALGNTHSQAVFGVIVKAAKSGIFSAIVLGMGRAIGETMAVMMVAGNAPFIPQDLFSYFRTMTINIALEMGYATGIHRSALIGTAFVLLLFILIINIILSLLKRNNLYFSFSFTSLFKKNKELKTDINNFSFKNYEMKMQTIKGDMLKYISIFATAVSTLFLIFIVVFILVRGLPHITLNLLFGKSNNSQMTLLPAIVSTSMMLFMSLIIAIPLGVFAAIYLTEYSKAKSKLISLIRIFTDSLSGIPSIVFGLFGMLVFANLLGIGRSILAGSLTLVLIILPSIIRQTEETLMSIPASLREGSLALGASKVRTIFQIVLPCGFSGIMTSVILSIGRIVGESAALIYTAGAVRYMPKGYLSSGSSFSVMMWMFSSEGLYINQTFATASILLIMIIVLNALLFFVNKKLKRIINFKTI</sequence>
<evidence type="ECO:0000256" key="3">
    <source>
        <dbReference type="ARBA" id="ARBA00016864"/>
    </source>
</evidence>
<keyword evidence="10 11" id="KW-0472">Membrane</keyword>
<keyword evidence="7" id="KW-0592">Phosphate transport</keyword>
<evidence type="ECO:0000256" key="2">
    <source>
        <dbReference type="ARBA" id="ARBA00007069"/>
    </source>
</evidence>
<dbReference type="Pfam" id="PF00528">
    <property type="entry name" value="BPD_transp_1"/>
    <property type="match status" value="2"/>
</dbReference>
<dbReference type="eggNOG" id="COG0581">
    <property type="taxonomic scope" value="Bacteria"/>
</dbReference>
<dbReference type="PATRIC" id="fig|1045858.4.peg.1583"/>
<accession>G0EI43</accession>
<evidence type="ECO:0000256" key="1">
    <source>
        <dbReference type="ARBA" id="ARBA00004651"/>
    </source>
</evidence>
<dbReference type="NCBIfam" id="TIGR02138">
    <property type="entry name" value="phosphate_pstC"/>
    <property type="match status" value="1"/>
</dbReference>
<protein>
    <recommendedName>
        <fullName evidence="3">Phosphate transport system permease protein PstA</fullName>
    </recommendedName>
    <alternativeName>
        <fullName evidence="4">Phosphate transport system permease protein PstC</fullName>
    </alternativeName>
</protein>
<dbReference type="OrthoDB" id="9807065at2"/>
<dbReference type="PROSITE" id="PS50928">
    <property type="entry name" value="ABC_TM1"/>
    <property type="match status" value="2"/>
</dbReference>
<dbReference type="PANTHER" id="PTHR30425:SF1">
    <property type="entry name" value="PHOSPHATE TRANSPORT SYSTEM PERMEASE PROTEIN PSTC"/>
    <property type="match status" value="1"/>
</dbReference>
<dbReference type="GO" id="GO:0035435">
    <property type="term" value="P:phosphate ion transmembrane transport"/>
    <property type="evidence" value="ECO:0007669"/>
    <property type="project" value="InterPro"/>
</dbReference>
<feature type="domain" description="ABC transmembrane type-1" evidence="12">
    <location>
        <begin position="382"/>
        <end position="585"/>
    </location>
</feature>
<feature type="transmembrane region" description="Helical" evidence="11">
    <location>
        <begin position="376"/>
        <end position="407"/>
    </location>
</feature>
<dbReference type="InterPro" id="IPR005672">
    <property type="entry name" value="Phosphate_PstA"/>
</dbReference>
<feature type="transmembrane region" description="Helical" evidence="11">
    <location>
        <begin position="115"/>
        <end position="139"/>
    </location>
</feature>
<feature type="domain" description="ABC transmembrane type-1" evidence="12">
    <location>
        <begin position="75"/>
        <end position="284"/>
    </location>
</feature>
<keyword evidence="5" id="KW-0813">Transport</keyword>
<dbReference type="PANTHER" id="PTHR30425">
    <property type="entry name" value="PHOSPHATE TRANSPORT SYSTEM PERMEASE PROTEIN PST"/>
    <property type="match status" value="1"/>
</dbReference>
<dbReference type="CDD" id="cd06261">
    <property type="entry name" value="TM_PBP2"/>
    <property type="match status" value="2"/>
</dbReference>
<evidence type="ECO:0000256" key="10">
    <source>
        <dbReference type="ARBA" id="ARBA00023136"/>
    </source>
</evidence>
<dbReference type="SUPFAM" id="SSF161098">
    <property type="entry name" value="MetI-like"/>
    <property type="match status" value="2"/>
</dbReference>
<dbReference type="GO" id="GO:0005315">
    <property type="term" value="F:phosphate transmembrane transporter activity"/>
    <property type="evidence" value="ECO:0007669"/>
    <property type="project" value="InterPro"/>
</dbReference>
<dbReference type="RefSeq" id="WP_014488028.1">
    <property type="nucleotide sequence ID" value="NC_017243.1"/>
</dbReference>
<dbReference type="GO" id="GO:0005886">
    <property type="term" value="C:plasma membrane"/>
    <property type="evidence" value="ECO:0007669"/>
    <property type="project" value="UniProtKB-SubCell"/>
</dbReference>
<dbReference type="InterPro" id="IPR051124">
    <property type="entry name" value="Phosphate_Transport_Permease"/>
</dbReference>
<evidence type="ECO:0000256" key="4">
    <source>
        <dbReference type="ARBA" id="ARBA00016867"/>
    </source>
</evidence>
<evidence type="ECO:0000259" key="12">
    <source>
        <dbReference type="PROSITE" id="PS50928"/>
    </source>
</evidence>
<evidence type="ECO:0000256" key="11">
    <source>
        <dbReference type="SAM" id="Phobius"/>
    </source>
</evidence>
<feature type="transmembrane region" description="Helical" evidence="11">
    <location>
        <begin position="332"/>
        <end position="356"/>
    </location>
</feature>
<evidence type="ECO:0000256" key="9">
    <source>
        <dbReference type="ARBA" id="ARBA00022989"/>
    </source>
</evidence>
<evidence type="ECO:0000313" key="14">
    <source>
        <dbReference type="Proteomes" id="UP000008522"/>
    </source>
</evidence>
<name>G0EI43_BRAIP</name>
<feature type="transmembrane region" description="Helical" evidence="11">
    <location>
        <begin position="151"/>
        <end position="174"/>
    </location>
</feature>
<reference evidence="13 14" key="1">
    <citation type="journal article" date="2011" name="BMC Genomics">
        <title>Complete genome sequence of Brachyspira intermedia reveals unique genomic features in Brachyspira species and phage-mediated horizontal gene transfer.</title>
        <authorList>
            <person name="Hafstrom T."/>
            <person name="Jansson D.S."/>
            <person name="Segerman B."/>
        </authorList>
    </citation>
    <scope>NUCLEOTIDE SEQUENCE [LARGE SCALE GENOMIC DNA]</scope>
    <source>
        <strain evidence="14">ATCC 51140 / PWS/A</strain>
    </source>
</reference>
<dbReference type="AlphaFoldDB" id="G0EI43"/>
<evidence type="ECO:0000256" key="6">
    <source>
        <dbReference type="ARBA" id="ARBA00022475"/>
    </source>
</evidence>
<evidence type="ECO:0000256" key="5">
    <source>
        <dbReference type="ARBA" id="ARBA00022448"/>
    </source>
</evidence>
<feature type="transmembrane region" description="Helical" evidence="11">
    <location>
        <begin position="428"/>
        <end position="448"/>
    </location>
</feature>
<keyword evidence="6" id="KW-1003">Cell membrane</keyword>
<organism evidence="13 14">
    <name type="scientific">Brachyspira intermedia (strain ATCC 51140 / PWS/A)</name>
    <name type="common">Serpulina intermedia</name>
    <dbReference type="NCBI Taxonomy" id="1045858"/>
    <lineage>
        <taxon>Bacteria</taxon>
        <taxon>Pseudomonadati</taxon>
        <taxon>Spirochaetota</taxon>
        <taxon>Spirochaetia</taxon>
        <taxon>Brachyspirales</taxon>
        <taxon>Brachyspiraceae</taxon>
        <taxon>Brachyspira</taxon>
    </lineage>
</organism>
<feature type="transmembrane region" description="Helical" evidence="11">
    <location>
        <begin position="20"/>
        <end position="45"/>
    </location>
</feature>
<dbReference type="eggNOG" id="COG0573">
    <property type="taxonomic scope" value="Bacteria"/>
</dbReference>
<dbReference type="Gene3D" id="1.10.3720.10">
    <property type="entry name" value="MetI-like"/>
    <property type="match status" value="2"/>
</dbReference>
<comment type="subcellular location">
    <subcellularLocation>
        <location evidence="1">Cell membrane</location>
        <topology evidence="1">Multi-pass membrane protein</topology>
    </subcellularLocation>
</comment>
<dbReference type="NCBIfam" id="TIGR00974">
    <property type="entry name" value="3a0107s02c"/>
    <property type="match status" value="1"/>
</dbReference>
<evidence type="ECO:0000313" key="13">
    <source>
        <dbReference type="EMBL" id="AEM22202.1"/>
    </source>
</evidence>
<evidence type="ECO:0000256" key="7">
    <source>
        <dbReference type="ARBA" id="ARBA00022592"/>
    </source>
</evidence>
<evidence type="ECO:0000256" key="8">
    <source>
        <dbReference type="ARBA" id="ARBA00022692"/>
    </source>
</evidence>
<feature type="transmembrane region" description="Helical" evidence="11">
    <location>
        <begin position="454"/>
        <end position="470"/>
    </location>
</feature>
<dbReference type="InterPro" id="IPR011864">
    <property type="entry name" value="Phosphate_PstC"/>
</dbReference>
<proteinExistence type="inferred from homology"/>
<keyword evidence="14" id="KW-1185">Reference proteome</keyword>
<dbReference type="KEGG" id="bip:Bint_1583"/>
<dbReference type="EMBL" id="CP002874">
    <property type="protein sequence ID" value="AEM22202.1"/>
    <property type="molecule type" value="Genomic_DNA"/>
</dbReference>
<feature type="transmembrane region" description="Helical" evidence="11">
    <location>
        <begin position="70"/>
        <end position="103"/>
    </location>
</feature>
<dbReference type="HOGENOM" id="CLU_023674_1_0_12"/>
<comment type="similarity">
    <text evidence="2">Belongs to the binding-protein-dependent transport system permease family. CysTW subfamily.</text>
</comment>
<keyword evidence="8 11" id="KW-0812">Transmembrane</keyword>
<dbReference type="InterPro" id="IPR035906">
    <property type="entry name" value="MetI-like_sf"/>
</dbReference>
<feature type="transmembrane region" description="Helical" evidence="11">
    <location>
        <begin position="563"/>
        <end position="588"/>
    </location>
</feature>
<dbReference type="GeneID" id="44970106"/>